<dbReference type="SMART" id="SM01209">
    <property type="entry name" value="GARS_A"/>
    <property type="match status" value="1"/>
</dbReference>
<dbReference type="SMART" id="SM01210">
    <property type="entry name" value="GARS_C"/>
    <property type="match status" value="1"/>
</dbReference>
<keyword evidence="5" id="KW-0658">Purine biosynthesis</keyword>
<dbReference type="InterPro" id="IPR000115">
    <property type="entry name" value="PRibGlycinamide_synth"/>
</dbReference>
<dbReference type="InterPro" id="IPR011761">
    <property type="entry name" value="ATP-grasp"/>
</dbReference>
<accession>A0A2R7Y9Q2</accession>
<dbReference type="InterPro" id="IPR011054">
    <property type="entry name" value="Rudment_hybrid_motif"/>
</dbReference>
<dbReference type="Gene3D" id="3.30.470.20">
    <property type="entry name" value="ATP-grasp fold, B domain"/>
    <property type="match status" value="1"/>
</dbReference>
<dbReference type="GO" id="GO:0006189">
    <property type="term" value="P:'de novo' IMP biosynthetic process"/>
    <property type="evidence" value="ECO:0007669"/>
    <property type="project" value="UniProtKB-UniPathway"/>
</dbReference>
<organism evidence="12 13">
    <name type="scientific">Zestosphaera tikiterensis</name>
    <dbReference type="NCBI Taxonomy" id="1973259"/>
    <lineage>
        <taxon>Archaea</taxon>
        <taxon>Thermoproteota</taxon>
        <taxon>Thermoprotei</taxon>
        <taxon>Desulfurococcales</taxon>
        <taxon>Desulfurococcaceae</taxon>
        <taxon>Zestosphaera</taxon>
    </lineage>
</organism>
<dbReference type="InterPro" id="IPR020560">
    <property type="entry name" value="PRibGlycinamide_synth_C-dom"/>
</dbReference>
<gene>
    <name evidence="12" type="ORF">B7O98_01100</name>
</gene>
<evidence type="ECO:0000313" key="12">
    <source>
        <dbReference type="EMBL" id="PUA34039.1"/>
    </source>
</evidence>
<keyword evidence="3 12" id="KW-0436">Ligase</keyword>
<comment type="similarity">
    <text evidence="7">Belongs to the GARS family.</text>
</comment>
<proteinExistence type="inferred from homology"/>
<dbReference type="Proteomes" id="UP000244093">
    <property type="component" value="Unassembled WGS sequence"/>
</dbReference>
<sequence length="501" mass="54913">MKVLLIGSGGREHAIAEMMRRSASEELKLYVAMDYLNPGLRKVAEASNGATFITETTNAGKILSLAEKLSPDLIVVGPEEPQFAGVPDVLREEGYTVFGSDSKCSEIERSKVYARSIMWKHSIPGRLFFKAFKSVEEAREFMEFAGDVVLKPARQVGGKGVKVLKDSKAYLSDSVSEVKKSYVDILYKEMLGHDDVDYKVLVEQRVEGVEYTVQVITDGSTALPLPAIQDHPHAYEYDVGPETGGMGSVMGPGLTLPFLTYEEYRRSVDIVKEVVDALGREGCSSYRGVLAGQMMLTGVWGPTVIEFYSRFGDPEISNLVPALRSDFLNVLDKAAEGRLANAKLEIAEDLVTIVKAVAPVGYPNDKRLAAGHPIRIDEAAILSEGCIPLYASVELSSDGTLYTRGSRAVEIVCSGSDYREAYLKSEKAVEHVKALDGWPLFHRSDIGSAELLNYRVKVAEKVRRVYTSRAKRGMLGKTLLWIPGEGVLSNPLISDVKVGRS</sequence>
<comment type="pathway">
    <text evidence="1">Purine metabolism; IMP biosynthesis via de novo pathway; N(1)-(5-phospho-D-ribosyl)glycinamide from 5-phospho-alpha-D-ribose 1-diphosphate: step 2/2.</text>
</comment>
<dbReference type="EMBL" id="NBVN01000001">
    <property type="protein sequence ID" value="PUA34039.1"/>
    <property type="molecule type" value="Genomic_DNA"/>
</dbReference>
<dbReference type="GO" id="GO:0005524">
    <property type="term" value="F:ATP binding"/>
    <property type="evidence" value="ECO:0007669"/>
    <property type="project" value="UniProtKB-UniRule"/>
</dbReference>
<dbReference type="Pfam" id="PF02843">
    <property type="entry name" value="GARS_C"/>
    <property type="match status" value="1"/>
</dbReference>
<keyword evidence="4 10" id="KW-0547">Nucleotide-binding</keyword>
<dbReference type="PANTHER" id="PTHR43472">
    <property type="entry name" value="PHOSPHORIBOSYLAMINE--GLYCINE LIGASE"/>
    <property type="match status" value="1"/>
</dbReference>
<evidence type="ECO:0000256" key="1">
    <source>
        <dbReference type="ARBA" id="ARBA00005174"/>
    </source>
</evidence>
<dbReference type="SUPFAM" id="SSF51246">
    <property type="entry name" value="Rudiment single hybrid motif"/>
    <property type="match status" value="1"/>
</dbReference>
<dbReference type="InterPro" id="IPR020562">
    <property type="entry name" value="PRibGlycinamide_synth_N"/>
</dbReference>
<dbReference type="GO" id="GO:0004637">
    <property type="term" value="F:phosphoribosylamine-glycine ligase activity"/>
    <property type="evidence" value="ECO:0007669"/>
    <property type="project" value="UniProtKB-EC"/>
</dbReference>
<dbReference type="NCBIfam" id="TIGR00877">
    <property type="entry name" value="purD"/>
    <property type="match status" value="1"/>
</dbReference>
<evidence type="ECO:0000256" key="5">
    <source>
        <dbReference type="ARBA" id="ARBA00022755"/>
    </source>
</evidence>
<name>A0A2R7Y9Q2_9CREN</name>
<evidence type="ECO:0000256" key="6">
    <source>
        <dbReference type="ARBA" id="ARBA00022840"/>
    </source>
</evidence>
<dbReference type="GO" id="GO:0046872">
    <property type="term" value="F:metal ion binding"/>
    <property type="evidence" value="ECO:0007669"/>
    <property type="project" value="InterPro"/>
</dbReference>
<dbReference type="SUPFAM" id="SSF56059">
    <property type="entry name" value="Glutathione synthetase ATP-binding domain-like"/>
    <property type="match status" value="1"/>
</dbReference>
<evidence type="ECO:0000256" key="3">
    <source>
        <dbReference type="ARBA" id="ARBA00022598"/>
    </source>
</evidence>
<evidence type="ECO:0000259" key="11">
    <source>
        <dbReference type="PROSITE" id="PS50975"/>
    </source>
</evidence>
<evidence type="ECO:0000256" key="9">
    <source>
        <dbReference type="ARBA" id="ARBA00042864"/>
    </source>
</evidence>
<evidence type="ECO:0000256" key="7">
    <source>
        <dbReference type="ARBA" id="ARBA00038345"/>
    </source>
</evidence>
<dbReference type="Gene3D" id="3.90.600.10">
    <property type="entry name" value="Phosphoribosylglycinamide synthetase, C-terminal domain"/>
    <property type="match status" value="1"/>
</dbReference>
<evidence type="ECO:0000313" key="13">
    <source>
        <dbReference type="Proteomes" id="UP000244093"/>
    </source>
</evidence>
<feature type="domain" description="ATP-grasp" evidence="11">
    <location>
        <begin position="115"/>
        <end position="336"/>
    </location>
</feature>
<dbReference type="Gene3D" id="3.40.50.20">
    <property type="match status" value="1"/>
</dbReference>
<dbReference type="AlphaFoldDB" id="A0A2R7Y9Q2"/>
<comment type="caution">
    <text evidence="12">The sequence shown here is derived from an EMBL/GenBank/DDBJ whole genome shotgun (WGS) entry which is preliminary data.</text>
</comment>
<evidence type="ECO:0000256" key="4">
    <source>
        <dbReference type="ARBA" id="ARBA00022741"/>
    </source>
</evidence>
<evidence type="ECO:0000256" key="10">
    <source>
        <dbReference type="PROSITE-ProRule" id="PRU00409"/>
    </source>
</evidence>
<dbReference type="Pfam" id="PF01071">
    <property type="entry name" value="GARS_A"/>
    <property type="match status" value="1"/>
</dbReference>
<dbReference type="UniPathway" id="UPA00074">
    <property type="reaction ID" value="UER00125"/>
</dbReference>
<dbReference type="SUPFAM" id="SSF52440">
    <property type="entry name" value="PreATP-grasp domain"/>
    <property type="match status" value="1"/>
</dbReference>
<dbReference type="GO" id="GO:0009113">
    <property type="term" value="P:purine nucleobase biosynthetic process"/>
    <property type="evidence" value="ECO:0007669"/>
    <property type="project" value="InterPro"/>
</dbReference>
<dbReference type="InterPro" id="IPR016185">
    <property type="entry name" value="PreATP-grasp_dom_sf"/>
</dbReference>
<evidence type="ECO:0000256" key="8">
    <source>
        <dbReference type="ARBA" id="ARBA00042242"/>
    </source>
</evidence>
<reference evidence="12 13" key="1">
    <citation type="journal article" date="2018" name="Syst. Appl. Microbiol.">
        <title>A new symbiotic nanoarchaeote (Candidatus Nanoclepta minutus) and its host (Zestosphaera tikiterensis gen. nov., sp. nov.) from a New Zealand hot spring.</title>
        <authorList>
            <person name="St John E."/>
            <person name="Liu Y."/>
            <person name="Podar M."/>
            <person name="Stott M.B."/>
            <person name="Meneghin J."/>
            <person name="Chen Z."/>
            <person name="Lagutin K."/>
            <person name="Mitchell K."/>
            <person name="Reysenbach A.L."/>
        </authorList>
    </citation>
    <scope>NUCLEOTIDE SEQUENCE [LARGE SCALE GENOMIC DNA]</scope>
    <source>
        <strain evidence="12">NZ3</strain>
    </source>
</reference>
<evidence type="ECO:0000256" key="2">
    <source>
        <dbReference type="ARBA" id="ARBA00013255"/>
    </source>
</evidence>
<dbReference type="PANTHER" id="PTHR43472:SF1">
    <property type="entry name" value="PHOSPHORIBOSYLAMINE--GLYCINE LIGASE, CHLOROPLASTIC"/>
    <property type="match status" value="1"/>
</dbReference>
<dbReference type="InterPro" id="IPR037123">
    <property type="entry name" value="PRibGlycinamide_synth_C_sf"/>
</dbReference>
<dbReference type="PROSITE" id="PS50975">
    <property type="entry name" value="ATP_GRASP"/>
    <property type="match status" value="1"/>
</dbReference>
<dbReference type="EC" id="6.3.4.13" evidence="2"/>
<keyword evidence="6 10" id="KW-0067">ATP-binding</keyword>
<dbReference type="InterPro" id="IPR020561">
    <property type="entry name" value="PRibGlycinamid_synth_ATP-grasp"/>
</dbReference>
<protein>
    <recommendedName>
        <fullName evidence="2">phosphoribosylamine--glycine ligase</fullName>
        <ecNumber evidence="2">6.3.4.13</ecNumber>
    </recommendedName>
    <alternativeName>
        <fullName evidence="8">Glycinamide ribonucleotide synthetase</fullName>
    </alternativeName>
    <alternativeName>
        <fullName evidence="9">Phosphoribosylglycinamide synthetase</fullName>
    </alternativeName>
</protein>
<dbReference type="Pfam" id="PF02844">
    <property type="entry name" value="GARS_N"/>
    <property type="match status" value="1"/>
</dbReference>